<evidence type="ECO:0000313" key="1">
    <source>
        <dbReference type="EMBL" id="OMO66863.1"/>
    </source>
</evidence>
<gene>
    <name evidence="1" type="ORF">COLO4_30299</name>
</gene>
<dbReference type="Proteomes" id="UP000187203">
    <property type="component" value="Unassembled WGS sequence"/>
</dbReference>
<dbReference type="AlphaFoldDB" id="A0A1R3H9B7"/>
<reference evidence="2" key="1">
    <citation type="submission" date="2013-09" db="EMBL/GenBank/DDBJ databases">
        <title>Corchorus olitorius genome sequencing.</title>
        <authorList>
            <person name="Alam M."/>
            <person name="Haque M.S."/>
            <person name="Islam M.S."/>
            <person name="Emdad E.M."/>
            <person name="Islam M.M."/>
            <person name="Ahmed B."/>
            <person name="Halim A."/>
            <person name="Hossen Q.M.M."/>
            <person name="Hossain M.Z."/>
            <person name="Ahmed R."/>
            <person name="Khan M.M."/>
            <person name="Islam R."/>
            <person name="Rashid M.M."/>
            <person name="Khan S.A."/>
            <person name="Rahman M.S."/>
            <person name="Alam M."/>
            <person name="Yahiya A.S."/>
            <person name="Khan M.S."/>
            <person name="Azam M.S."/>
            <person name="Haque T."/>
            <person name="Lashkar M.Z.H."/>
            <person name="Akhand A.I."/>
            <person name="Morshed G."/>
            <person name="Roy S."/>
            <person name="Uddin K.S."/>
            <person name="Rabeya T."/>
            <person name="Hossain A.S."/>
            <person name="Chowdhury A."/>
            <person name="Snigdha A.R."/>
            <person name="Mortoza M.S."/>
            <person name="Matin S.A."/>
            <person name="Hoque S.M.E."/>
            <person name="Islam M.K."/>
            <person name="Roy D.K."/>
            <person name="Haider R."/>
            <person name="Moosa M.M."/>
            <person name="Elias S.M."/>
            <person name="Hasan A.M."/>
            <person name="Jahan S."/>
            <person name="Shafiuddin M."/>
            <person name="Mahmood N."/>
            <person name="Shommy N.S."/>
        </authorList>
    </citation>
    <scope>NUCLEOTIDE SEQUENCE [LARGE SCALE GENOMIC DNA]</scope>
    <source>
        <strain evidence="2">cv. O-4</strain>
    </source>
</reference>
<accession>A0A1R3H9B7</accession>
<comment type="caution">
    <text evidence="1">The sequence shown here is derived from an EMBL/GenBank/DDBJ whole genome shotgun (WGS) entry which is preliminary data.</text>
</comment>
<organism evidence="1 2">
    <name type="scientific">Corchorus olitorius</name>
    <dbReference type="NCBI Taxonomy" id="93759"/>
    <lineage>
        <taxon>Eukaryota</taxon>
        <taxon>Viridiplantae</taxon>
        <taxon>Streptophyta</taxon>
        <taxon>Embryophyta</taxon>
        <taxon>Tracheophyta</taxon>
        <taxon>Spermatophyta</taxon>
        <taxon>Magnoliopsida</taxon>
        <taxon>eudicotyledons</taxon>
        <taxon>Gunneridae</taxon>
        <taxon>Pentapetalae</taxon>
        <taxon>rosids</taxon>
        <taxon>malvids</taxon>
        <taxon>Malvales</taxon>
        <taxon>Malvaceae</taxon>
        <taxon>Grewioideae</taxon>
        <taxon>Apeibeae</taxon>
        <taxon>Corchorus</taxon>
    </lineage>
</organism>
<keyword evidence="2" id="KW-1185">Reference proteome</keyword>
<sequence>MEDDSIMQLMVAVYPIGISCICGSARDKENNKGRATISQSL</sequence>
<proteinExistence type="predicted"/>
<dbReference type="EMBL" id="AWUE01020703">
    <property type="protein sequence ID" value="OMO66863.1"/>
    <property type="molecule type" value="Genomic_DNA"/>
</dbReference>
<name>A0A1R3H9B7_9ROSI</name>
<evidence type="ECO:0000313" key="2">
    <source>
        <dbReference type="Proteomes" id="UP000187203"/>
    </source>
</evidence>
<protein>
    <submittedName>
        <fullName evidence="1">Uncharacterized protein</fullName>
    </submittedName>
</protein>